<reference evidence="1 2" key="1">
    <citation type="journal article" date="2025" name="Microbiol. Resour. Announc.">
        <title>Draft genome sequences for Neonectria magnoliae and Neonectria punicea, canker pathogens of Liriodendron tulipifera and Acer saccharum in West Virginia.</title>
        <authorList>
            <person name="Petronek H.M."/>
            <person name="Kasson M.T."/>
            <person name="Metheny A.M."/>
            <person name="Stauder C.M."/>
            <person name="Lovett B."/>
            <person name="Lynch S.C."/>
            <person name="Garnas J.R."/>
            <person name="Kasson L.R."/>
            <person name="Stajich J.E."/>
        </authorList>
    </citation>
    <scope>NUCLEOTIDE SEQUENCE [LARGE SCALE GENOMIC DNA]</scope>
    <source>
        <strain evidence="1 2">NRRL 64651</strain>
    </source>
</reference>
<evidence type="ECO:0000313" key="2">
    <source>
        <dbReference type="Proteomes" id="UP001498421"/>
    </source>
</evidence>
<name>A0ABR1IH69_9HYPO</name>
<proteinExistence type="predicted"/>
<dbReference type="Proteomes" id="UP001498421">
    <property type="component" value="Unassembled WGS sequence"/>
</dbReference>
<organism evidence="1 2">
    <name type="scientific">Neonectria magnoliae</name>
    <dbReference type="NCBI Taxonomy" id="2732573"/>
    <lineage>
        <taxon>Eukaryota</taxon>
        <taxon>Fungi</taxon>
        <taxon>Dikarya</taxon>
        <taxon>Ascomycota</taxon>
        <taxon>Pezizomycotina</taxon>
        <taxon>Sordariomycetes</taxon>
        <taxon>Hypocreomycetidae</taxon>
        <taxon>Hypocreales</taxon>
        <taxon>Nectriaceae</taxon>
        <taxon>Neonectria</taxon>
    </lineage>
</organism>
<accession>A0ABR1IH69</accession>
<comment type="caution">
    <text evidence="1">The sequence shown here is derived from an EMBL/GenBank/DDBJ whole genome shotgun (WGS) entry which is preliminary data.</text>
</comment>
<sequence length="234" mass="26461">MESIASALHPIQAIVWGERAITALGVRIICDHSIFVVADTDLKDAIERLRSAGFRDCRWSYGTRNPARYEGAIRKRIYRQLIRDYNNMDQHSARFLFPPGPQLGQVDQDMAKVVLLPSSYAHIQTSDSSLMRDGNLLWPSAALLVRSFVQTLVREPVAGMWTSSLDMWTISYVYGQIDLDVPDDVLDSCDDEEAKAWFNRTILRFGGGMDRITCTKRLGRVGYDESLARQRTAA</sequence>
<protein>
    <submittedName>
        <fullName evidence="1">Uncharacterized protein</fullName>
    </submittedName>
</protein>
<keyword evidence="2" id="KW-1185">Reference proteome</keyword>
<evidence type="ECO:0000313" key="1">
    <source>
        <dbReference type="EMBL" id="KAK7432395.1"/>
    </source>
</evidence>
<gene>
    <name evidence="1" type="ORF">QQZ08_000957</name>
</gene>
<dbReference type="EMBL" id="JAZAVK010000005">
    <property type="protein sequence ID" value="KAK7432395.1"/>
    <property type="molecule type" value="Genomic_DNA"/>
</dbReference>